<gene>
    <name evidence="1" type="ORF">BCV72DRAFT_208989</name>
</gene>
<reference evidence="1" key="1">
    <citation type="journal article" date="2016" name="Proc. Natl. Acad. Sci. U.S.A.">
        <title>Lipid metabolic changes in an early divergent fungus govern the establishment of a mutualistic symbiosis with endobacteria.</title>
        <authorList>
            <person name="Lastovetsky O.A."/>
            <person name="Gaspar M.L."/>
            <person name="Mondo S.J."/>
            <person name="LaButti K.M."/>
            <person name="Sandor L."/>
            <person name="Grigoriev I.V."/>
            <person name="Henry S.A."/>
            <person name="Pawlowska T.E."/>
        </authorList>
    </citation>
    <scope>NUCLEOTIDE SEQUENCE [LARGE SCALE GENOMIC DNA]</scope>
    <source>
        <strain evidence="1">ATCC 52814</strain>
    </source>
</reference>
<dbReference type="VEuPathDB" id="FungiDB:BCV72DRAFT_208989"/>
<feature type="non-terminal residue" evidence="1">
    <location>
        <position position="1"/>
    </location>
</feature>
<evidence type="ECO:0000313" key="1">
    <source>
        <dbReference type="EMBL" id="ORE05629.1"/>
    </source>
</evidence>
<protein>
    <submittedName>
        <fullName evidence="1">Uncharacterized protein</fullName>
    </submittedName>
</protein>
<dbReference type="EMBL" id="KV921941">
    <property type="protein sequence ID" value="ORE05629.1"/>
    <property type="molecule type" value="Genomic_DNA"/>
</dbReference>
<name>A0A1X0R0U6_RHIZD</name>
<organism evidence="1">
    <name type="scientific">Rhizopus microsporus var. microsporus</name>
    <dbReference type="NCBI Taxonomy" id="86635"/>
    <lineage>
        <taxon>Eukaryota</taxon>
        <taxon>Fungi</taxon>
        <taxon>Fungi incertae sedis</taxon>
        <taxon>Mucoromycota</taxon>
        <taxon>Mucoromycotina</taxon>
        <taxon>Mucoromycetes</taxon>
        <taxon>Mucorales</taxon>
        <taxon>Mucorineae</taxon>
        <taxon>Rhizopodaceae</taxon>
        <taxon>Rhizopus</taxon>
    </lineage>
</organism>
<proteinExistence type="predicted"/>
<sequence length="106" mass="12569">IDAISRSTDYNDLYGFLIQADGLKLYEKKEFFNDYLNRHHPNLKKIIIDNISSSSVIHVYDHNELLNEPETNIETAQMYPSFIYWLEYCYLHSFQNLSQKQDIDGT</sequence>
<dbReference type="Proteomes" id="UP000242414">
    <property type="component" value="Unassembled WGS sequence"/>
</dbReference>
<dbReference type="AlphaFoldDB" id="A0A1X0R0U6"/>
<accession>A0A1X0R0U6</accession>